<dbReference type="AlphaFoldDB" id="F0ZTF8"/>
<dbReference type="EMBL" id="GL871175">
    <property type="protein sequence ID" value="EGC32775.1"/>
    <property type="molecule type" value="Genomic_DNA"/>
</dbReference>
<sequence length="102" mass="11655">MKIGEVVEDTTNGNSFIYFGNHRMGGDGTSRCKNYCFQANPKTNYITEDIEFLVSYDYYCRALWRYSYTITIEDSSVSSSTNNKPTILLGLSILLIMFGLYI</sequence>
<reference evidence="2" key="1">
    <citation type="journal article" date="2011" name="Genome Biol.">
        <title>Comparative genomics of the social amoebae Dictyostelium discoideum and Dictyostelium purpureum.</title>
        <authorList>
            <consortium name="US DOE Joint Genome Institute (JGI-PGF)"/>
            <person name="Sucgang R."/>
            <person name="Kuo A."/>
            <person name="Tian X."/>
            <person name="Salerno W."/>
            <person name="Parikh A."/>
            <person name="Feasley C.L."/>
            <person name="Dalin E."/>
            <person name="Tu H."/>
            <person name="Huang E."/>
            <person name="Barry K."/>
            <person name="Lindquist E."/>
            <person name="Shapiro H."/>
            <person name="Bruce D."/>
            <person name="Schmutz J."/>
            <person name="Salamov A."/>
            <person name="Fey P."/>
            <person name="Gaudet P."/>
            <person name="Anjard C."/>
            <person name="Babu M.M."/>
            <person name="Basu S."/>
            <person name="Bushmanova Y."/>
            <person name="van der Wel H."/>
            <person name="Katoh-Kurasawa M."/>
            <person name="Dinh C."/>
            <person name="Coutinho P.M."/>
            <person name="Saito T."/>
            <person name="Elias M."/>
            <person name="Schaap P."/>
            <person name="Kay R.R."/>
            <person name="Henrissat B."/>
            <person name="Eichinger L."/>
            <person name="Rivero F."/>
            <person name="Putnam N.H."/>
            <person name="West C.M."/>
            <person name="Loomis W.F."/>
            <person name="Chisholm R.L."/>
            <person name="Shaulsky G."/>
            <person name="Strassmann J.E."/>
            <person name="Queller D.C."/>
            <person name="Kuspa A."/>
            <person name="Grigoriev I.V."/>
        </authorList>
    </citation>
    <scope>NUCLEOTIDE SEQUENCE [LARGE SCALE GENOMIC DNA]</scope>
    <source>
        <strain evidence="2">QSDP1</strain>
    </source>
</reference>
<dbReference type="Proteomes" id="UP000001064">
    <property type="component" value="Unassembled WGS sequence"/>
</dbReference>
<name>F0ZTF8_DICPU</name>
<dbReference type="InParanoid" id="F0ZTF8"/>
<organism evidence="1 2">
    <name type="scientific">Dictyostelium purpureum</name>
    <name type="common">Slime mold</name>
    <dbReference type="NCBI Taxonomy" id="5786"/>
    <lineage>
        <taxon>Eukaryota</taxon>
        <taxon>Amoebozoa</taxon>
        <taxon>Evosea</taxon>
        <taxon>Eumycetozoa</taxon>
        <taxon>Dictyostelia</taxon>
        <taxon>Dictyosteliales</taxon>
        <taxon>Dictyosteliaceae</taxon>
        <taxon>Dictyostelium</taxon>
    </lineage>
</organism>
<keyword evidence="2" id="KW-1185">Reference proteome</keyword>
<dbReference type="RefSeq" id="XP_003290698.1">
    <property type="nucleotide sequence ID" value="XM_003290650.1"/>
</dbReference>
<dbReference type="VEuPathDB" id="AmoebaDB:DICPUDRAFT_155241"/>
<evidence type="ECO:0000313" key="2">
    <source>
        <dbReference type="Proteomes" id="UP000001064"/>
    </source>
</evidence>
<dbReference type="GeneID" id="10508246"/>
<protein>
    <submittedName>
        <fullName evidence="1">Uncharacterized protein</fullName>
    </submittedName>
</protein>
<gene>
    <name evidence="1" type="ORF">DICPUDRAFT_155241</name>
</gene>
<proteinExistence type="predicted"/>
<dbReference type="KEGG" id="dpp:DICPUDRAFT_155241"/>
<accession>F0ZTF8</accession>
<evidence type="ECO:0000313" key="1">
    <source>
        <dbReference type="EMBL" id="EGC32775.1"/>
    </source>
</evidence>